<evidence type="ECO:0000256" key="2">
    <source>
        <dbReference type="ARBA" id="ARBA00018898"/>
    </source>
</evidence>
<dbReference type="InterPro" id="IPR036348">
    <property type="entry name" value="WIBG_N_sf"/>
</dbReference>
<dbReference type="GO" id="GO:0003723">
    <property type="term" value="F:RNA binding"/>
    <property type="evidence" value="ECO:0007669"/>
    <property type="project" value="TreeGrafter"/>
</dbReference>
<evidence type="ECO:0000313" key="4">
    <source>
        <dbReference type="Proteomes" id="UP000076858"/>
    </source>
</evidence>
<organism evidence="3 4">
    <name type="scientific">Daphnia magna</name>
    <dbReference type="NCBI Taxonomy" id="35525"/>
    <lineage>
        <taxon>Eukaryota</taxon>
        <taxon>Metazoa</taxon>
        <taxon>Ecdysozoa</taxon>
        <taxon>Arthropoda</taxon>
        <taxon>Crustacea</taxon>
        <taxon>Branchiopoda</taxon>
        <taxon>Diplostraca</taxon>
        <taxon>Cladocera</taxon>
        <taxon>Anomopoda</taxon>
        <taxon>Daphniidae</taxon>
        <taxon>Daphnia</taxon>
    </lineage>
</organism>
<dbReference type="EMBL" id="LRGB01000930">
    <property type="protein sequence ID" value="KZS15007.1"/>
    <property type="molecule type" value="Genomic_DNA"/>
</dbReference>
<evidence type="ECO:0000313" key="3">
    <source>
        <dbReference type="EMBL" id="KZS15007.1"/>
    </source>
</evidence>
<name>A0A164Y948_9CRUS</name>
<dbReference type="InterPro" id="IPR039333">
    <property type="entry name" value="PYM1"/>
</dbReference>
<accession>A0A164Y948</accession>
<dbReference type="OrthoDB" id="21625at2759"/>
<proteinExistence type="inferred from homology"/>
<gene>
    <name evidence="3" type="ORF">APZ42_019529</name>
</gene>
<dbReference type="GO" id="GO:0005737">
    <property type="term" value="C:cytoplasm"/>
    <property type="evidence" value="ECO:0007669"/>
    <property type="project" value="TreeGrafter"/>
</dbReference>
<reference evidence="3 4" key="1">
    <citation type="submission" date="2016-03" db="EMBL/GenBank/DDBJ databases">
        <title>EvidentialGene: Evidence-directed Construction of Genes on Genomes.</title>
        <authorList>
            <person name="Gilbert D.G."/>
            <person name="Choi J.-H."/>
            <person name="Mockaitis K."/>
            <person name="Colbourne J."/>
            <person name="Pfrender M."/>
        </authorList>
    </citation>
    <scope>NUCLEOTIDE SEQUENCE [LARGE SCALE GENOMIC DNA]</scope>
    <source>
        <strain evidence="3 4">Xinb3</strain>
        <tissue evidence="3">Complete organism</tissue>
    </source>
</reference>
<dbReference type="AlphaFoldDB" id="A0A164Y948"/>
<evidence type="ECO:0000256" key="1">
    <source>
        <dbReference type="ARBA" id="ARBA00009394"/>
    </source>
</evidence>
<dbReference type="PANTHER" id="PTHR22959:SF0">
    <property type="entry name" value="PARTNER OF Y14 AND MAGO"/>
    <property type="match status" value="1"/>
</dbReference>
<comment type="caution">
    <text evidence="3">The sequence shown here is derived from an EMBL/GenBank/DDBJ whole genome shotgun (WGS) entry which is preliminary data.</text>
</comment>
<dbReference type="GO" id="GO:0035145">
    <property type="term" value="C:exon-exon junction complex"/>
    <property type="evidence" value="ECO:0007669"/>
    <property type="project" value="TreeGrafter"/>
</dbReference>
<dbReference type="InterPro" id="IPR015362">
    <property type="entry name" value="WIBG_mago-bd"/>
</dbReference>
<dbReference type="Proteomes" id="UP000076858">
    <property type="component" value="Unassembled WGS sequence"/>
</dbReference>
<dbReference type="SMART" id="SM01273">
    <property type="entry name" value="Mago-bind"/>
    <property type="match status" value="1"/>
</dbReference>
<dbReference type="Pfam" id="PF09282">
    <property type="entry name" value="Mago-bind"/>
    <property type="match status" value="1"/>
</dbReference>
<dbReference type="PANTHER" id="PTHR22959">
    <property type="entry name" value="PYM PROTEIN"/>
    <property type="match status" value="1"/>
</dbReference>
<dbReference type="GO" id="GO:1903259">
    <property type="term" value="P:exon-exon junction complex disassembly"/>
    <property type="evidence" value="ECO:0007669"/>
    <property type="project" value="InterPro"/>
</dbReference>
<comment type="similarity">
    <text evidence="1">Belongs to the pym family.</text>
</comment>
<protein>
    <recommendedName>
        <fullName evidence="2">Partner of Y14 and mago</fullName>
    </recommendedName>
</protein>
<dbReference type="STRING" id="35525.A0A164Y948"/>
<keyword evidence="4" id="KW-1185">Reference proteome</keyword>
<dbReference type="SUPFAM" id="SSF101931">
    <property type="entry name" value="Pym (Within the bgcn gene intron protein, WIBG), N-terminal domain"/>
    <property type="match status" value="1"/>
</dbReference>
<sequence>MCLTIFTLHNMCQAHHHKSGALFLTRSLIFQMVDDARFCRINFAPSIIRMFNVISLFSMAAAGEFQPVRDDTTGDLFLPASRRPDGTWRKPRRVKEGYVPQEEVPVYESKGKQWAKTQPAYPVGMSPALIAAQAAQNKSGKSEQPLIPGLPPAAQQASKKKKKKAKPETEVKEVTGKLAGFTIQEPNFGVPAPTRAPKEPKPTVAESTAEPPSAADPAKRLKNLKKKLKEIEALEAKIKSGELKNPDKDQTEKIKRKKDVVKEIKETEKLIK</sequence>